<reference evidence="3" key="1">
    <citation type="journal article" date="2019" name="Int. J. Syst. Evol. Microbiol.">
        <title>The Global Catalogue of Microorganisms (GCM) 10K type strain sequencing project: providing services to taxonomists for standard genome sequencing and annotation.</title>
        <authorList>
            <consortium name="The Broad Institute Genomics Platform"/>
            <consortium name="The Broad Institute Genome Sequencing Center for Infectious Disease"/>
            <person name="Wu L."/>
            <person name="Ma J."/>
        </authorList>
    </citation>
    <scope>NUCLEOTIDE SEQUENCE [LARGE SCALE GENOMIC DNA]</scope>
    <source>
        <strain evidence="3">JCM 9651</strain>
    </source>
</reference>
<dbReference type="EMBL" id="BAAAYL010000001">
    <property type="protein sequence ID" value="GAA3374018.1"/>
    <property type="molecule type" value="Genomic_DNA"/>
</dbReference>
<comment type="caution">
    <text evidence="2">The sequence shown here is derived from an EMBL/GenBank/DDBJ whole genome shotgun (WGS) entry which is preliminary data.</text>
</comment>
<dbReference type="Proteomes" id="UP001499990">
    <property type="component" value="Unassembled WGS sequence"/>
</dbReference>
<name>A0ABP6SDD0_9ACTN</name>
<feature type="chain" id="PRO_5047436352" description="Ig-like domain-containing protein" evidence="1">
    <location>
        <begin position="35"/>
        <end position="260"/>
    </location>
</feature>
<sequence length="260" mass="27467">MINCGLSKGDSMRFRLRVATFLSIWGLVSGEVAAAAPASATDIVFDATAGQQSYLWTRNVPVTSDQKADDRLAVHCRYADGTALPAGEEAGAYVRWMFTAPTTGSYRCRVSAGTELARKVYSGSARWTLPATGRQVVAAGGTATTLEHVYTPSGAHRIAIVLDARLTGASMAHTWIEAQPQTSAGAPCGGPFNSPLAKWTRDRQHRGAMNTLYLDTSLLGGCPRLLLSLKIQNVSDTPLTVLGGHPSGGIAATHGIAFTY</sequence>
<feature type="signal peptide" evidence="1">
    <location>
        <begin position="1"/>
        <end position="34"/>
    </location>
</feature>
<dbReference type="CDD" id="cd02795">
    <property type="entry name" value="CBM6-CBM35-CBM36_like"/>
    <property type="match status" value="1"/>
</dbReference>
<gene>
    <name evidence="2" type="ORF">GCM10020367_36240</name>
</gene>
<evidence type="ECO:0000256" key="1">
    <source>
        <dbReference type="SAM" id="SignalP"/>
    </source>
</evidence>
<keyword evidence="1" id="KW-0732">Signal</keyword>
<evidence type="ECO:0000313" key="2">
    <source>
        <dbReference type="EMBL" id="GAA3374018.1"/>
    </source>
</evidence>
<accession>A0ABP6SDD0</accession>
<evidence type="ECO:0008006" key="4">
    <source>
        <dbReference type="Google" id="ProtNLM"/>
    </source>
</evidence>
<protein>
    <recommendedName>
        <fullName evidence="4">Ig-like domain-containing protein</fullName>
    </recommendedName>
</protein>
<evidence type="ECO:0000313" key="3">
    <source>
        <dbReference type="Proteomes" id="UP001499990"/>
    </source>
</evidence>
<keyword evidence="3" id="KW-1185">Reference proteome</keyword>
<proteinExistence type="predicted"/>
<organism evidence="2 3">
    <name type="scientific">Streptomyces sannanensis</name>
    <dbReference type="NCBI Taxonomy" id="285536"/>
    <lineage>
        <taxon>Bacteria</taxon>
        <taxon>Bacillati</taxon>
        <taxon>Actinomycetota</taxon>
        <taxon>Actinomycetes</taxon>
        <taxon>Kitasatosporales</taxon>
        <taxon>Streptomycetaceae</taxon>
        <taxon>Streptomyces</taxon>
    </lineage>
</organism>